<dbReference type="InterPro" id="IPR006620">
    <property type="entry name" value="Pro_4_hyd_alph"/>
</dbReference>
<protein>
    <recommendedName>
        <fullName evidence="8">Prolyl 4-hydroxylase alpha subunit domain-containing protein</fullName>
    </recommendedName>
</protein>
<comment type="subcellular location">
    <subcellularLocation>
        <location evidence="2">Endoplasmic reticulum membrane</location>
        <topology evidence="2">Single-pass type II membrane protein</topology>
    </subcellularLocation>
</comment>
<dbReference type="PANTHER" id="PTHR10869">
    <property type="entry name" value="PROLYL 4-HYDROXYLASE ALPHA SUBUNIT"/>
    <property type="match status" value="1"/>
</dbReference>
<evidence type="ECO:0000256" key="4">
    <source>
        <dbReference type="ARBA" id="ARBA00022964"/>
    </source>
</evidence>
<dbReference type="SMART" id="SM00702">
    <property type="entry name" value="P4Hc"/>
    <property type="match status" value="1"/>
</dbReference>
<keyword evidence="10" id="KW-1185">Reference proteome</keyword>
<evidence type="ECO:0000256" key="6">
    <source>
        <dbReference type="ARBA" id="ARBA00023004"/>
    </source>
</evidence>
<evidence type="ECO:0000313" key="9">
    <source>
        <dbReference type="EMBL" id="CAD7695324.1"/>
    </source>
</evidence>
<dbReference type="PANTHER" id="PTHR10869:SF236">
    <property type="entry name" value="PROLYL 4-HYDROXYLASE ALPHA SUBUNIT DOMAIN-CONTAINING PROTEIN"/>
    <property type="match status" value="1"/>
</dbReference>
<reference evidence="9" key="1">
    <citation type="submission" date="2020-12" db="EMBL/GenBank/DDBJ databases">
        <authorList>
            <person name="Iha C."/>
        </authorList>
    </citation>
    <scope>NUCLEOTIDE SEQUENCE</scope>
</reference>
<name>A0A8S1IL63_9CHLO</name>
<dbReference type="Proteomes" id="UP000708148">
    <property type="component" value="Unassembled WGS sequence"/>
</dbReference>
<evidence type="ECO:0000256" key="1">
    <source>
        <dbReference type="ARBA" id="ARBA00001961"/>
    </source>
</evidence>
<gene>
    <name evidence="9" type="ORF">OSTQU699_LOCUS685</name>
</gene>
<keyword evidence="3" id="KW-0479">Metal-binding</keyword>
<organism evidence="9 10">
    <name type="scientific">Ostreobium quekettii</name>
    <dbReference type="NCBI Taxonomy" id="121088"/>
    <lineage>
        <taxon>Eukaryota</taxon>
        <taxon>Viridiplantae</taxon>
        <taxon>Chlorophyta</taxon>
        <taxon>core chlorophytes</taxon>
        <taxon>Ulvophyceae</taxon>
        <taxon>TCBD clade</taxon>
        <taxon>Bryopsidales</taxon>
        <taxon>Ostreobineae</taxon>
        <taxon>Ostreobiaceae</taxon>
        <taxon>Ostreobium</taxon>
    </lineage>
</organism>
<comment type="caution">
    <text evidence="9">The sequence shown here is derived from an EMBL/GenBank/DDBJ whole genome shotgun (WGS) entry which is preliminary data.</text>
</comment>
<dbReference type="InterPro" id="IPR044862">
    <property type="entry name" value="Pro_4_hyd_alph_FE2OG_OXY"/>
</dbReference>
<feature type="domain" description="Prolyl 4-hydroxylase alpha subunit" evidence="8">
    <location>
        <begin position="1"/>
        <end position="186"/>
    </location>
</feature>
<dbReference type="AlphaFoldDB" id="A0A8S1IL63"/>
<dbReference type="OrthoDB" id="69177at2759"/>
<comment type="cofactor">
    <cofactor evidence="1">
        <name>L-ascorbate</name>
        <dbReference type="ChEBI" id="CHEBI:38290"/>
    </cofactor>
</comment>
<evidence type="ECO:0000259" key="8">
    <source>
        <dbReference type="SMART" id="SM00702"/>
    </source>
</evidence>
<evidence type="ECO:0000256" key="2">
    <source>
        <dbReference type="ARBA" id="ARBA00004648"/>
    </source>
</evidence>
<accession>A0A8S1IL63</accession>
<keyword evidence="4" id="KW-0223">Dioxygenase</keyword>
<dbReference type="GO" id="GO:0005506">
    <property type="term" value="F:iron ion binding"/>
    <property type="evidence" value="ECO:0007669"/>
    <property type="project" value="InterPro"/>
</dbReference>
<evidence type="ECO:0000256" key="7">
    <source>
        <dbReference type="ARBA" id="ARBA00049169"/>
    </source>
</evidence>
<dbReference type="Pfam" id="PF13640">
    <property type="entry name" value="2OG-FeII_Oxy_3"/>
    <property type="match status" value="1"/>
</dbReference>
<comment type="catalytic activity">
    <reaction evidence="7">
        <text>L-prolyl-[collagen] + 2-oxoglutarate + O2 = trans-4-hydroxy-L-prolyl-[collagen] + succinate + CO2</text>
        <dbReference type="Rhea" id="RHEA:18945"/>
        <dbReference type="Rhea" id="RHEA-COMP:11676"/>
        <dbReference type="Rhea" id="RHEA-COMP:11680"/>
        <dbReference type="ChEBI" id="CHEBI:15379"/>
        <dbReference type="ChEBI" id="CHEBI:16526"/>
        <dbReference type="ChEBI" id="CHEBI:16810"/>
        <dbReference type="ChEBI" id="CHEBI:30031"/>
        <dbReference type="ChEBI" id="CHEBI:50342"/>
        <dbReference type="ChEBI" id="CHEBI:61965"/>
        <dbReference type="EC" id="1.14.11.2"/>
    </reaction>
</comment>
<dbReference type="EMBL" id="CAJHUC010000332">
    <property type="protein sequence ID" value="CAD7695324.1"/>
    <property type="molecule type" value="Genomic_DNA"/>
</dbReference>
<dbReference type="InterPro" id="IPR045054">
    <property type="entry name" value="P4HA-like"/>
</dbReference>
<keyword evidence="5" id="KW-0560">Oxidoreductase</keyword>
<dbReference type="Gene3D" id="2.60.120.620">
    <property type="entry name" value="q2cbj1_9rhob like domain"/>
    <property type="match status" value="1"/>
</dbReference>
<keyword evidence="6" id="KW-0408">Iron</keyword>
<dbReference type="GO" id="GO:0031418">
    <property type="term" value="F:L-ascorbic acid binding"/>
    <property type="evidence" value="ECO:0007669"/>
    <property type="project" value="InterPro"/>
</dbReference>
<evidence type="ECO:0000313" key="10">
    <source>
        <dbReference type="Proteomes" id="UP000708148"/>
    </source>
</evidence>
<dbReference type="GO" id="GO:0004656">
    <property type="term" value="F:procollagen-proline 4-dioxygenase activity"/>
    <property type="evidence" value="ECO:0007669"/>
    <property type="project" value="UniProtKB-EC"/>
</dbReference>
<dbReference type="GO" id="GO:0005789">
    <property type="term" value="C:endoplasmic reticulum membrane"/>
    <property type="evidence" value="ECO:0007669"/>
    <property type="project" value="UniProtKB-SubCell"/>
</dbReference>
<proteinExistence type="predicted"/>
<sequence>WIRFANVQGFEDARHPATSDTAFRDNGRIEVWDERVAEGIWLRLKALVPERVDGWKACGCYEKLRVYRYKAGGQRFGKHIDESTGGTKPGTRTAITVLIYLNGSGGAGVGVNTEGEGTGRLGRDSEVELVGGETVFYRGVAGNSEAARFAPLAGAMLWHGHGERCLVHEALAVNQGVKYVLRTDVLFERP</sequence>
<feature type="non-terminal residue" evidence="9">
    <location>
        <position position="1"/>
    </location>
</feature>
<evidence type="ECO:0000256" key="5">
    <source>
        <dbReference type="ARBA" id="ARBA00023002"/>
    </source>
</evidence>
<evidence type="ECO:0000256" key="3">
    <source>
        <dbReference type="ARBA" id="ARBA00022723"/>
    </source>
</evidence>